<proteinExistence type="inferred from homology"/>
<organism evidence="14">
    <name type="scientific">Brugia pahangi</name>
    <name type="common">Filarial nematode worm</name>
    <dbReference type="NCBI Taxonomy" id="6280"/>
    <lineage>
        <taxon>Eukaryota</taxon>
        <taxon>Metazoa</taxon>
        <taxon>Ecdysozoa</taxon>
        <taxon>Nematoda</taxon>
        <taxon>Chromadorea</taxon>
        <taxon>Rhabditida</taxon>
        <taxon>Spirurina</taxon>
        <taxon>Spiruromorpha</taxon>
        <taxon>Filarioidea</taxon>
        <taxon>Onchocercidae</taxon>
        <taxon>Brugia</taxon>
    </lineage>
</organism>
<dbReference type="InterPro" id="IPR000980">
    <property type="entry name" value="SH2"/>
</dbReference>
<evidence type="ECO:0000256" key="5">
    <source>
        <dbReference type="ARBA" id="ARBA00023137"/>
    </source>
</evidence>
<dbReference type="SMART" id="SM00252">
    <property type="entry name" value="SH2"/>
    <property type="match status" value="1"/>
</dbReference>
<name>A0A0N4TYQ7_BRUPA</name>
<gene>
    <name evidence="12" type="ORF">BPAG_LOCUS14086</name>
</gene>
<evidence type="ECO:0000313" key="12">
    <source>
        <dbReference type="EMBL" id="VDN95271.1"/>
    </source>
</evidence>
<dbReference type="AlphaFoldDB" id="A0A0N4TYQ7"/>
<evidence type="ECO:0000259" key="10">
    <source>
        <dbReference type="PROSITE" id="PS50001"/>
    </source>
</evidence>
<dbReference type="InterPro" id="IPR050198">
    <property type="entry name" value="Non-receptor_tyrosine_kinases"/>
</dbReference>
<dbReference type="GO" id="GO:0005524">
    <property type="term" value="F:ATP binding"/>
    <property type="evidence" value="ECO:0007669"/>
    <property type="project" value="UniProtKB-UniRule"/>
</dbReference>
<reference evidence="14" key="1">
    <citation type="submission" date="2017-02" db="UniProtKB">
        <authorList>
            <consortium name="WormBaseParasite"/>
        </authorList>
    </citation>
    <scope>IDENTIFICATION</scope>
</reference>
<keyword evidence="2 8" id="KW-0547">Nucleotide-binding</keyword>
<keyword evidence="1 9" id="KW-0808">Transferase</keyword>
<keyword evidence="5 9" id="KW-0829">Tyrosine-protein kinase</keyword>
<dbReference type="STRING" id="6280.A0A0N4TYQ7"/>
<dbReference type="PRINTS" id="PR00109">
    <property type="entry name" value="TYRKINASE"/>
</dbReference>
<dbReference type="Pfam" id="PF00017">
    <property type="entry name" value="SH2"/>
    <property type="match status" value="1"/>
</dbReference>
<dbReference type="SUPFAM" id="SSF55550">
    <property type="entry name" value="SH2 domain"/>
    <property type="match status" value="1"/>
</dbReference>
<dbReference type="Pfam" id="PF07714">
    <property type="entry name" value="PK_Tyr_Ser-Thr"/>
    <property type="match status" value="1"/>
</dbReference>
<dbReference type="Proteomes" id="UP000278627">
    <property type="component" value="Unassembled WGS sequence"/>
</dbReference>
<dbReference type="CDD" id="cd00192">
    <property type="entry name" value="PTKc"/>
    <property type="match status" value="1"/>
</dbReference>
<dbReference type="PROSITE" id="PS50011">
    <property type="entry name" value="PROTEIN_KINASE_DOM"/>
    <property type="match status" value="1"/>
</dbReference>
<evidence type="ECO:0000256" key="3">
    <source>
        <dbReference type="ARBA" id="ARBA00022777"/>
    </source>
</evidence>
<dbReference type="WBParaSite" id="BPAG_0001415801-mRNA-1">
    <property type="protein sequence ID" value="BPAG_0001415801-mRNA-1"/>
    <property type="gene ID" value="BPAG_0001415801"/>
</dbReference>
<dbReference type="InterPro" id="IPR011009">
    <property type="entry name" value="Kinase-like_dom_sf"/>
</dbReference>
<evidence type="ECO:0000256" key="4">
    <source>
        <dbReference type="ARBA" id="ARBA00022840"/>
    </source>
</evidence>
<dbReference type="PANTHER" id="PTHR24418">
    <property type="entry name" value="TYROSINE-PROTEIN KINASE"/>
    <property type="match status" value="1"/>
</dbReference>
<keyword evidence="4 8" id="KW-0067">ATP-binding</keyword>
<evidence type="ECO:0000256" key="7">
    <source>
        <dbReference type="PROSITE-ProRule" id="PRU00191"/>
    </source>
</evidence>
<dbReference type="GO" id="GO:0004715">
    <property type="term" value="F:non-membrane spanning protein tyrosine kinase activity"/>
    <property type="evidence" value="ECO:0007669"/>
    <property type="project" value="UniProtKB-EC"/>
</dbReference>
<keyword evidence="13" id="KW-1185">Reference proteome</keyword>
<protein>
    <recommendedName>
        <fullName evidence="9">Tyrosine-protein kinase</fullName>
        <ecNumber evidence="9">2.7.10.2</ecNumber>
    </recommendedName>
</protein>
<dbReference type="PRINTS" id="PR00401">
    <property type="entry name" value="SH2DOMAIN"/>
</dbReference>
<evidence type="ECO:0000259" key="11">
    <source>
        <dbReference type="PROSITE" id="PS50011"/>
    </source>
</evidence>
<dbReference type="Gene3D" id="3.30.505.10">
    <property type="entry name" value="SH2 domain"/>
    <property type="match status" value="1"/>
</dbReference>
<sequence>MVYKEPGLEFAEWYHGLLPRKDINILLSKQGQFLVRETEIKKGEGLQLVLSVKWNDKTMHFIIRHVDGKVFIEKRQFTSIHALIRYQSRKILQSIEAHQFNYRYHLISKDPITDQSGAMLLHAVPRQSWEVRHEQNEFHTSKGGIILQIELHELLGEGAMSAVYKGIFRGDESEKQVAIKVRKGRRLDRETVEQICREARIMRRLEHPNVVRLYGIAISKEPIMLLMELLKDGSLDVFLVTKGSKLSIREKLYFCLDIASGLEFLHNNGVIHRDISARNCLVEDMCVKISDFNLSREIRKQDEKYKMTRLKQNLPIRWLAPETIKSATYTTKSDVFSYGILLCEVFTNGAEPYCGMTVAEVIINVKDGYRIPSPDAMPNRLQALQRNCFAMEASKRWSMAQIRREIEMICLQFQE</sequence>
<evidence type="ECO:0000256" key="1">
    <source>
        <dbReference type="ARBA" id="ARBA00022679"/>
    </source>
</evidence>
<keyword evidence="7" id="KW-0727">SH2 domain</keyword>
<reference evidence="12 13" key="2">
    <citation type="submission" date="2018-11" db="EMBL/GenBank/DDBJ databases">
        <authorList>
            <consortium name="Pathogen Informatics"/>
        </authorList>
    </citation>
    <scope>NUCLEOTIDE SEQUENCE [LARGE SCALE GENOMIC DNA]</scope>
</reference>
<accession>A0A0N4TYQ7</accession>
<dbReference type="InterPro" id="IPR008266">
    <property type="entry name" value="Tyr_kinase_AS"/>
</dbReference>
<evidence type="ECO:0000256" key="6">
    <source>
        <dbReference type="ARBA" id="ARBA00051245"/>
    </source>
</evidence>
<feature type="binding site" evidence="8">
    <location>
        <position position="180"/>
    </location>
    <ligand>
        <name>ATP</name>
        <dbReference type="ChEBI" id="CHEBI:30616"/>
    </ligand>
</feature>
<evidence type="ECO:0000313" key="14">
    <source>
        <dbReference type="WBParaSite" id="BPAG_0001415801-mRNA-1"/>
    </source>
</evidence>
<evidence type="ECO:0000313" key="13">
    <source>
        <dbReference type="Proteomes" id="UP000278627"/>
    </source>
</evidence>
<dbReference type="Gene3D" id="1.10.510.10">
    <property type="entry name" value="Transferase(Phosphotransferase) domain 1"/>
    <property type="match status" value="1"/>
</dbReference>
<evidence type="ECO:0000256" key="2">
    <source>
        <dbReference type="ARBA" id="ARBA00022741"/>
    </source>
</evidence>
<keyword evidence="3 9" id="KW-0418">Kinase</keyword>
<dbReference type="InterPro" id="IPR036860">
    <property type="entry name" value="SH2_dom_sf"/>
</dbReference>
<dbReference type="EMBL" id="UZAD01013514">
    <property type="protein sequence ID" value="VDN95271.1"/>
    <property type="molecule type" value="Genomic_DNA"/>
</dbReference>
<dbReference type="CDD" id="cd10361">
    <property type="entry name" value="SH2_Fps_family"/>
    <property type="match status" value="1"/>
</dbReference>
<dbReference type="PROSITE" id="PS00109">
    <property type="entry name" value="PROTEIN_KINASE_TYR"/>
    <property type="match status" value="1"/>
</dbReference>
<feature type="domain" description="Protein kinase" evidence="11">
    <location>
        <begin position="149"/>
        <end position="409"/>
    </location>
</feature>
<comment type="catalytic activity">
    <reaction evidence="6 9">
        <text>L-tyrosyl-[protein] + ATP = O-phospho-L-tyrosyl-[protein] + ADP + H(+)</text>
        <dbReference type="Rhea" id="RHEA:10596"/>
        <dbReference type="Rhea" id="RHEA-COMP:10136"/>
        <dbReference type="Rhea" id="RHEA-COMP:20101"/>
        <dbReference type="ChEBI" id="CHEBI:15378"/>
        <dbReference type="ChEBI" id="CHEBI:30616"/>
        <dbReference type="ChEBI" id="CHEBI:46858"/>
        <dbReference type="ChEBI" id="CHEBI:61978"/>
        <dbReference type="ChEBI" id="CHEBI:456216"/>
        <dbReference type="EC" id="2.7.10.2"/>
    </reaction>
</comment>
<dbReference type="PROSITE" id="PS00107">
    <property type="entry name" value="PROTEIN_KINASE_ATP"/>
    <property type="match status" value="1"/>
</dbReference>
<dbReference type="InterPro" id="IPR035849">
    <property type="entry name" value="Fes/Fps/Fer_SH2"/>
</dbReference>
<comment type="similarity">
    <text evidence="9">Belongs to the protein kinase superfamily. Tyr protein kinase family.</text>
</comment>
<dbReference type="InterPro" id="IPR000719">
    <property type="entry name" value="Prot_kinase_dom"/>
</dbReference>
<dbReference type="PROSITE" id="PS50001">
    <property type="entry name" value="SH2"/>
    <property type="match status" value="1"/>
</dbReference>
<dbReference type="InterPro" id="IPR001245">
    <property type="entry name" value="Ser-Thr/Tyr_kinase_cat_dom"/>
</dbReference>
<evidence type="ECO:0000256" key="8">
    <source>
        <dbReference type="PROSITE-ProRule" id="PRU10141"/>
    </source>
</evidence>
<evidence type="ECO:0000256" key="9">
    <source>
        <dbReference type="RuleBase" id="RU362096"/>
    </source>
</evidence>
<dbReference type="EC" id="2.7.10.2" evidence="9"/>
<feature type="domain" description="SH2" evidence="10">
    <location>
        <begin position="13"/>
        <end position="89"/>
    </location>
</feature>
<dbReference type="SUPFAM" id="SSF56112">
    <property type="entry name" value="Protein kinase-like (PK-like)"/>
    <property type="match status" value="1"/>
</dbReference>
<dbReference type="InterPro" id="IPR017441">
    <property type="entry name" value="Protein_kinase_ATP_BS"/>
</dbReference>